<evidence type="ECO:0000256" key="1">
    <source>
        <dbReference type="SAM" id="MobiDB-lite"/>
    </source>
</evidence>
<dbReference type="OMA" id="HYELREC"/>
<dbReference type="GeneID" id="4322428"/>
<dbReference type="EMBL" id="CH476602">
    <property type="protein sequence ID" value="EAU32823.1"/>
    <property type="molecule type" value="Genomic_DNA"/>
</dbReference>
<dbReference type="AlphaFoldDB" id="Q0CJ55"/>
<feature type="region of interest" description="Disordered" evidence="1">
    <location>
        <begin position="221"/>
        <end position="266"/>
    </location>
</feature>
<proteinExistence type="predicted"/>
<name>Q0CJ55_ASPTN</name>
<dbReference type="VEuPathDB" id="FungiDB:ATEG_06279"/>
<evidence type="ECO:0000313" key="2">
    <source>
        <dbReference type="EMBL" id="EAU32823.1"/>
    </source>
</evidence>
<reference evidence="3" key="1">
    <citation type="submission" date="2005-09" db="EMBL/GenBank/DDBJ databases">
        <title>Annotation of the Aspergillus terreus NIH2624 genome.</title>
        <authorList>
            <person name="Birren B.W."/>
            <person name="Lander E.S."/>
            <person name="Galagan J.E."/>
            <person name="Nusbaum C."/>
            <person name="Devon K."/>
            <person name="Henn M."/>
            <person name="Ma L.-J."/>
            <person name="Jaffe D.B."/>
            <person name="Butler J."/>
            <person name="Alvarez P."/>
            <person name="Gnerre S."/>
            <person name="Grabherr M."/>
            <person name="Kleber M."/>
            <person name="Mauceli E.W."/>
            <person name="Brockman W."/>
            <person name="Rounsley S."/>
            <person name="Young S.K."/>
            <person name="LaButti K."/>
            <person name="Pushparaj V."/>
            <person name="DeCaprio D."/>
            <person name="Crawford M."/>
            <person name="Koehrsen M."/>
            <person name="Engels R."/>
            <person name="Montgomery P."/>
            <person name="Pearson M."/>
            <person name="Howarth C."/>
            <person name="Larson L."/>
            <person name="Luoma S."/>
            <person name="White J."/>
            <person name="Alvarado L."/>
            <person name="Kodira C.D."/>
            <person name="Zeng Q."/>
            <person name="Oleary S."/>
            <person name="Yandava C."/>
            <person name="Denning D.W."/>
            <person name="Nierman W.C."/>
            <person name="Milne T."/>
            <person name="Madden K."/>
        </authorList>
    </citation>
    <scope>NUCLEOTIDE SEQUENCE [LARGE SCALE GENOMIC DNA]</scope>
    <source>
        <strain evidence="3">NIH 2624 / FGSC A1156</strain>
    </source>
</reference>
<evidence type="ECO:0000313" key="3">
    <source>
        <dbReference type="Proteomes" id="UP000007963"/>
    </source>
</evidence>
<accession>Q0CJ55</accession>
<dbReference type="eggNOG" id="ENOG502QUXU">
    <property type="taxonomic scope" value="Eukaryota"/>
</dbReference>
<dbReference type="HOGENOM" id="CLU_005861_1_0_1"/>
<dbReference type="Proteomes" id="UP000007963">
    <property type="component" value="Unassembled WGS sequence"/>
</dbReference>
<dbReference type="OrthoDB" id="2343925at2759"/>
<dbReference type="RefSeq" id="XP_001215457.1">
    <property type="nucleotide sequence ID" value="XM_001215457.1"/>
</dbReference>
<gene>
    <name evidence="2" type="ORF">ATEG_06279</name>
</gene>
<organism evidence="2 3">
    <name type="scientific">Aspergillus terreus (strain NIH 2624 / FGSC A1156)</name>
    <dbReference type="NCBI Taxonomy" id="341663"/>
    <lineage>
        <taxon>Eukaryota</taxon>
        <taxon>Fungi</taxon>
        <taxon>Dikarya</taxon>
        <taxon>Ascomycota</taxon>
        <taxon>Pezizomycotina</taxon>
        <taxon>Eurotiomycetes</taxon>
        <taxon>Eurotiomycetidae</taxon>
        <taxon>Eurotiales</taxon>
        <taxon>Aspergillaceae</taxon>
        <taxon>Aspergillus</taxon>
        <taxon>Aspergillus subgen. Circumdati</taxon>
    </lineage>
</organism>
<sequence>MTSYGPQIEKLVRYITAAWCDRDLVFADKWNVSEFYPIMLMCDCLVRLLYHWDQGHLLHISEELITEKVPLVLWQALMQTLQRQNHNDLQSLCVGWAEGQKPQVYDGRQDQNNLRTGCFLGGLKRARTAMFDRKGMKKDNYLAFTPSAVCCANNLQRAFIKTDILHDFMVLIMRVYQWDEYMEHDVAKELVSNLSEVKEVIRGIFKPDGFKRNVKRAVAQAKGSVHTSEGHTNGHWKGNSAQPSNEDPHPQSNGHHNGAGNGHVNGAAEPILVHKTTFPAALSSLKDRLQSLMSSIVHHPRVLVATAYDKQQLHYELRECLLAHVTQIMDSRQATQPDQDRDWLPQTSYHTWLRTTGSSHRCALLSLAYLLCLMSREQKQALMPEETYVVQYICMHLGHKARLENDRASYARDKREGDLNSLDFPEFRHVSSEDDRKTHLAPIVDYERKCCVAGIETLRELQAEHKSPGCEEVLTMLEFYLFLTDIYNDVYVMRDISCSG</sequence>
<protein>
    <submittedName>
        <fullName evidence="2">Uncharacterized protein</fullName>
    </submittedName>
</protein>
<dbReference type="STRING" id="341663.Q0CJ55"/>